<proteinExistence type="predicted"/>
<dbReference type="RefSeq" id="WP_400186166.1">
    <property type="nucleotide sequence ID" value="NZ_JBGORX010000001.1"/>
</dbReference>
<organism evidence="1 2">
    <name type="scientific">Legionella lytica</name>
    <dbReference type="NCBI Taxonomy" id="96232"/>
    <lineage>
        <taxon>Bacteria</taxon>
        <taxon>Pseudomonadati</taxon>
        <taxon>Pseudomonadota</taxon>
        <taxon>Gammaproteobacteria</taxon>
        <taxon>Legionellales</taxon>
        <taxon>Legionellaceae</taxon>
        <taxon>Legionella</taxon>
    </lineage>
</organism>
<evidence type="ECO:0008006" key="3">
    <source>
        <dbReference type="Google" id="ProtNLM"/>
    </source>
</evidence>
<accession>A0ABW8D483</accession>
<name>A0ABW8D483_9GAMM</name>
<sequence>MSIRYDLLFKLPQYLLGYLVYYPDILPFQHNKAQYFQHWSSLATSKYIYTNGYVIEPTNWFMYAFQSFKGWLGLDNHCQKEKIQFSLEKLAYYGYLQGYDQSVARQMNHYSLPADYLDLVDTNIQPKNRKTTNIIQLRLIQDYNSLVAQFSSDYLTTSYAFGQKLYKLNLPEEIPLLDPQNEGLIEGTIATLEPVQKLTLSSLKKHLAEPQYLYPKPSLYARKMAEHYIKVAKTEKGNFFYGINLISAAKPKAQLLLEQAQQIDPVTYNKELNLYIEHHLEKKEFDKAFNLINQLPDLDSALTYLLKKFTEQQREDYVLQDTPLALKLAQYILQENSSLHNIELAAHYDSLLAEHNPDKAFALLVQTNRYDEAYTLFEKHHKKVQFPYKQIDALAQHFNNVGEALYEQGANERANKLWDKAEKNYLNSLYAKKKATALLPEVYTDVYYTHKRLYAQLLIDSDAENPKGQLEVVNKAIRLLNACFPETDLEKVRHQKILAKGLMSQVAYLSAKIKVGVTYDCDFDEQRRHHQEHQANFDQIRSSLLRVIELLTPMDDSEQKLGLAKAHFILADIILFFNLGEEHRTHFEKAAQLAPQNPIYIFKATDFLYGIEGSEEKYEQYRDDAIQKLKAKGYKVMDFFHWDTERWNNNSLAASYIPDIHILSKERTLTEEEDSSAQIGFRL</sequence>
<keyword evidence="2" id="KW-1185">Reference proteome</keyword>
<protein>
    <recommendedName>
        <fullName evidence="3">Tetratricopeptide repeat protein</fullName>
    </recommendedName>
</protein>
<evidence type="ECO:0000313" key="1">
    <source>
        <dbReference type="EMBL" id="MFJ1267499.1"/>
    </source>
</evidence>
<comment type="caution">
    <text evidence="1">The sequence shown here is derived from an EMBL/GenBank/DDBJ whole genome shotgun (WGS) entry which is preliminary data.</text>
</comment>
<reference evidence="1 2" key="1">
    <citation type="submission" date="2024-08" db="EMBL/GenBank/DDBJ databases">
        <title>Draft Genome Sequence of Legionella lytica strain DSB2004, Isolated From a Fire Sprinkler System.</title>
        <authorList>
            <person name="Everhart A.D."/>
            <person name="Kidane D.T."/>
            <person name="Farone A.L."/>
            <person name="Farone M.B."/>
        </authorList>
    </citation>
    <scope>NUCLEOTIDE SEQUENCE [LARGE SCALE GENOMIC DNA]</scope>
    <source>
        <strain evidence="1 2">DSB2004</strain>
    </source>
</reference>
<dbReference type="Proteomes" id="UP001615550">
    <property type="component" value="Unassembled WGS sequence"/>
</dbReference>
<gene>
    <name evidence="1" type="ORF">ACD661_02890</name>
</gene>
<evidence type="ECO:0000313" key="2">
    <source>
        <dbReference type="Proteomes" id="UP001615550"/>
    </source>
</evidence>
<dbReference type="EMBL" id="JBGORX010000001">
    <property type="protein sequence ID" value="MFJ1267499.1"/>
    <property type="molecule type" value="Genomic_DNA"/>
</dbReference>